<sequence length="64" mass="7248">MRHNGSFATAKCFAFDTERHDAENCAVFADSARLPRLFGGMRQNRPSLERRTALIQVGEKTSNY</sequence>
<protein>
    <submittedName>
        <fullName evidence="1">Uncharacterized protein</fullName>
    </submittedName>
</protein>
<name>A0A3E1BEU1_RHILT</name>
<dbReference type="EMBL" id="NAOO01000022">
    <property type="protein sequence ID" value="RFB90562.1"/>
    <property type="molecule type" value="Genomic_DNA"/>
</dbReference>
<accession>A0A3E1BEU1</accession>
<proteinExistence type="predicted"/>
<comment type="caution">
    <text evidence="1">The sequence shown here is derived from an EMBL/GenBank/DDBJ whole genome shotgun (WGS) entry which is preliminary data.</text>
</comment>
<evidence type="ECO:0000313" key="2">
    <source>
        <dbReference type="Proteomes" id="UP000256748"/>
    </source>
</evidence>
<organism evidence="1 2">
    <name type="scientific">Rhizobium leguminosarum bv. trifolii</name>
    <dbReference type="NCBI Taxonomy" id="386"/>
    <lineage>
        <taxon>Bacteria</taxon>
        <taxon>Pseudomonadati</taxon>
        <taxon>Pseudomonadota</taxon>
        <taxon>Alphaproteobacteria</taxon>
        <taxon>Hyphomicrobiales</taxon>
        <taxon>Rhizobiaceae</taxon>
        <taxon>Rhizobium/Agrobacterium group</taxon>
        <taxon>Rhizobium</taxon>
    </lineage>
</organism>
<reference evidence="1 2" key="1">
    <citation type="submission" date="2017-03" db="EMBL/GenBank/DDBJ databases">
        <title>Genome analysis of Rhizobial strains effectives or ineffectives for nitrogen fixation isolated from bean seeds.</title>
        <authorList>
            <person name="Peralta H."/>
            <person name="Aguilar-Vera A."/>
            <person name="Mora Y."/>
            <person name="Vargas-Lagunas C."/>
            <person name="Girard L."/>
            <person name="Mora J."/>
        </authorList>
    </citation>
    <scope>NUCLEOTIDE SEQUENCE [LARGE SCALE GENOMIC DNA]</scope>
    <source>
        <strain evidence="1 2">CCGM5</strain>
    </source>
</reference>
<evidence type="ECO:0000313" key="1">
    <source>
        <dbReference type="EMBL" id="RFB90562.1"/>
    </source>
</evidence>
<dbReference type="Proteomes" id="UP000256748">
    <property type="component" value="Unassembled WGS sequence"/>
</dbReference>
<gene>
    <name evidence="1" type="ORF">B5K10_19805</name>
</gene>
<dbReference type="AlphaFoldDB" id="A0A3E1BEU1"/>